<reference evidence="1 2" key="1">
    <citation type="journal article" date="2024" name="G3 (Bethesda)">
        <title>Genome assembly of Hibiscus sabdariffa L. provides insights into metabolisms of medicinal natural products.</title>
        <authorList>
            <person name="Kim T."/>
        </authorList>
    </citation>
    <scope>NUCLEOTIDE SEQUENCE [LARGE SCALE GENOMIC DNA]</scope>
    <source>
        <strain evidence="1">TK-2024</strain>
        <tissue evidence="1">Old leaves</tissue>
    </source>
</reference>
<dbReference type="EMBL" id="JBBPBN010000003">
    <property type="protein sequence ID" value="KAK9042836.1"/>
    <property type="molecule type" value="Genomic_DNA"/>
</dbReference>
<gene>
    <name evidence="1" type="ORF">V6N11_071191</name>
</gene>
<proteinExistence type="predicted"/>
<keyword evidence="2" id="KW-1185">Reference proteome</keyword>
<protein>
    <submittedName>
        <fullName evidence="1">Uncharacterized protein</fullName>
    </submittedName>
</protein>
<comment type="caution">
    <text evidence="1">The sequence shown here is derived from an EMBL/GenBank/DDBJ whole genome shotgun (WGS) entry which is preliminary data.</text>
</comment>
<name>A0ABR2TZC7_9ROSI</name>
<evidence type="ECO:0000313" key="2">
    <source>
        <dbReference type="Proteomes" id="UP001396334"/>
    </source>
</evidence>
<dbReference type="Proteomes" id="UP001396334">
    <property type="component" value="Unassembled WGS sequence"/>
</dbReference>
<sequence length="88" mass="9320">MPHSNLSATRRRFPASYIASVQSRSVSNCLTAVLVDSGTCCCPCFSRSSLPSFAEIRAGRLTPVAGVYPSPSKTPPPASLYALISIFP</sequence>
<accession>A0ABR2TZC7</accession>
<evidence type="ECO:0000313" key="1">
    <source>
        <dbReference type="EMBL" id="KAK9042836.1"/>
    </source>
</evidence>
<organism evidence="1 2">
    <name type="scientific">Hibiscus sabdariffa</name>
    <name type="common">roselle</name>
    <dbReference type="NCBI Taxonomy" id="183260"/>
    <lineage>
        <taxon>Eukaryota</taxon>
        <taxon>Viridiplantae</taxon>
        <taxon>Streptophyta</taxon>
        <taxon>Embryophyta</taxon>
        <taxon>Tracheophyta</taxon>
        <taxon>Spermatophyta</taxon>
        <taxon>Magnoliopsida</taxon>
        <taxon>eudicotyledons</taxon>
        <taxon>Gunneridae</taxon>
        <taxon>Pentapetalae</taxon>
        <taxon>rosids</taxon>
        <taxon>malvids</taxon>
        <taxon>Malvales</taxon>
        <taxon>Malvaceae</taxon>
        <taxon>Malvoideae</taxon>
        <taxon>Hibiscus</taxon>
    </lineage>
</organism>